<organism evidence="2">
    <name type="scientific">Arion vulgaris</name>
    <dbReference type="NCBI Taxonomy" id="1028688"/>
    <lineage>
        <taxon>Eukaryota</taxon>
        <taxon>Metazoa</taxon>
        <taxon>Spiralia</taxon>
        <taxon>Lophotrochozoa</taxon>
        <taxon>Mollusca</taxon>
        <taxon>Gastropoda</taxon>
        <taxon>Heterobranchia</taxon>
        <taxon>Euthyneura</taxon>
        <taxon>Panpulmonata</taxon>
        <taxon>Eupulmonata</taxon>
        <taxon>Stylommatophora</taxon>
        <taxon>Helicina</taxon>
        <taxon>Arionoidea</taxon>
        <taxon>Arionidae</taxon>
        <taxon>Arion</taxon>
    </lineage>
</organism>
<dbReference type="AlphaFoldDB" id="A0A0B6ZQC0"/>
<evidence type="ECO:0000256" key="1">
    <source>
        <dbReference type="SAM" id="MobiDB-lite"/>
    </source>
</evidence>
<reference evidence="2" key="1">
    <citation type="submission" date="2014-12" db="EMBL/GenBank/DDBJ databases">
        <title>Insight into the proteome of Arion vulgaris.</title>
        <authorList>
            <person name="Aradska J."/>
            <person name="Bulat T."/>
            <person name="Smidak R."/>
            <person name="Sarate P."/>
            <person name="Gangsoo J."/>
            <person name="Sialana F."/>
            <person name="Bilban M."/>
            <person name="Lubec G."/>
        </authorList>
    </citation>
    <scope>NUCLEOTIDE SEQUENCE</scope>
    <source>
        <tissue evidence="2">Skin</tissue>
    </source>
</reference>
<accession>A0A0B6ZQC0</accession>
<feature type="compositionally biased region" description="Basic and acidic residues" evidence="1">
    <location>
        <begin position="253"/>
        <end position="322"/>
    </location>
</feature>
<feature type="compositionally biased region" description="Basic residues" evidence="1">
    <location>
        <begin position="445"/>
        <end position="471"/>
    </location>
</feature>
<feature type="compositionally biased region" description="Basic and acidic residues" evidence="1">
    <location>
        <begin position="369"/>
        <end position="380"/>
    </location>
</feature>
<feature type="compositionally biased region" description="Basic and acidic residues" evidence="1">
    <location>
        <begin position="472"/>
        <end position="523"/>
    </location>
</feature>
<feature type="compositionally biased region" description="Basic and acidic residues" evidence="1">
    <location>
        <begin position="193"/>
        <end position="218"/>
    </location>
</feature>
<protein>
    <submittedName>
        <fullName evidence="2">Uncharacterized protein</fullName>
    </submittedName>
</protein>
<gene>
    <name evidence="2" type="primary">ORF75824</name>
</gene>
<dbReference type="EMBL" id="HACG01023969">
    <property type="protein sequence ID" value="CEK70834.1"/>
    <property type="molecule type" value="Transcribed_RNA"/>
</dbReference>
<evidence type="ECO:0000313" key="2">
    <source>
        <dbReference type="EMBL" id="CEK70834.1"/>
    </source>
</evidence>
<feature type="compositionally biased region" description="Basic and acidic residues" evidence="1">
    <location>
        <begin position="390"/>
        <end position="441"/>
    </location>
</feature>
<feature type="compositionally biased region" description="Basic and acidic residues" evidence="1">
    <location>
        <begin position="335"/>
        <end position="355"/>
    </location>
</feature>
<feature type="non-terminal residue" evidence="2">
    <location>
        <position position="1"/>
    </location>
</feature>
<sequence>LSSLPVAMPDFNPSFNTLVTSLKEQTLGSLLAERKKRFSQSPLSIGMLPKVQITQSPLAAGPLPKLPPEPAENKTSAVTLKKSSATFEAVDVKPITQLSLVAKPKKPLMEKEESKTPPKIHFVFKSKPVVQKTLISAFDDDASDGSEGVDHQATSSEPSHFENSISSLFADDRKEPSHPTAVSSLKAAVPTTETEKEGQMSDKEATVKENVESTENRPKFVSLTDMEAFPVQVITSSRKEEVTPSSSWPEFTVGKKEKRDEELDRDEKRSRDREDRSKRKSRFSRDRDRHDNRDERKRRNKYDADEDKKTNTRKKEDGRRSEDDEDSLFNAGIRIKKEKEDFYEDRLSSGQDDSRSGQQKSNNFDDDEDRRRGRDGDNYSKKRNMYNDDSEYRKGKSRDEKYSRRRGDDRDDYNRRKHDNDDSRRMRSFERDRSRERERTSGKSGGKRSHKNREKSHSRSRSRSPSRRRGRDRSQDRYDRDKNRSRSRERGLSASSRRKDMMSFKEELLEELTKPSNKSDSKDELFKVTVIGSSNQTSQPYAFDYPIE</sequence>
<name>A0A0B6ZQC0_9EUPU</name>
<feature type="compositionally biased region" description="Polar residues" evidence="1">
    <location>
        <begin position="152"/>
        <end position="167"/>
    </location>
</feature>
<feature type="region of interest" description="Disordered" evidence="1">
    <location>
        <begin position="141"/>
        <end position="523"/>
    </location>
</feature>
<proteinExistence type="predicted"/>
<feature type="non-terminal residue" evidence="2">
    <location>
        <position position="548"/>
    </location>
</feature>